<dbReference type="Gene3D" id="3.40.50.720">
    <property type="entry name" value="NAD(P)-binding Rossmann-like Domain"/>
    <property type="match status" value="1"/>
</dbReference>
<comment type="similarity">
    <text evidence="1">Belongs to the NmrA-type oxidoreductase family.</text>
</comment>
<dbReference type="Pfam" id="PF05368">
    <property type="entry name" value="NmrA"/>
    <property type="match status" value="1"/>
</dbReference>
<evidence type="ECO:0000313" key="4">
    <source>
        <dbReference type="EMBL" id="KIM98496.1"/>
    </source>
</evidence>
<organism evidence="4 5">
    <name type="scientific">Oidiodendron maius (strain Zn)</name>
    <dbReference type="NCBI Taxonomy" id="913774"/>
    <lineage>
        <taxon>Eukaryota</taxon>
        <taxon>Fungi</taxon>
        <taxon>Dikarya</taxon>
        <taxon>Ascomycota</taxon>
        <taxon>Pezizomycotina</taxon>
        <taxon>Leotiomycetes</taxon>
        <taxon>Leotiomycetes incertae sedis</taxon>
        <taxon>Myxotrichaceae</taxon>
        <taxon>Oidiodendron</taxon>
    </lineage>
</organism>
<gene>
    <name evidence="4" type="ORF">OIDMADRAFT_167299</name>
</gene>
<dbReference type="OrthoDB" id="9997102at2759"/>
<dbReference type="InterPro" id="IPR008030">
    <property type="entry name" value="NmrA-like"/>
</dbReference>
<reference evidence="4 5" key="1">
    <citation type="submission" date="2014-04" db="EMBL/GenBank/DDBJ databases">
        <authorList>
            <consortium name="DOE Joint Genome Institute"/>
            <person name="Kuo A."/>
            <person name="Martino E."/>
            <person name="Perotto S."/>
            <person name="Kohler A."/>
            <person name="Nagy L.G."/>
            <person name="Floudas D."/>
            <person name="Copeland A."/>
            <person name="Barry K.W."/>
            <person name="Cichocki N."/>
            <person name="Veneault-Fourrey C."/>
            <person name="LaButti K."/>
            <person name="Lindquist E.A."/>
            <person name="Lipzen A."/>
            <person name="Lundell T."/>
            <person name="Morin E."/>
            <person name="Murat C."/>
            <person name="Sun H."/>
            <person name="Tunlid A."/>
            <person name="Henrissat B."/>
            <person name="Grigoriev I.V."/>
            <person name="Hibbett D.S."/>
            <person name="Martin F."/>
            <person name="Nordberg H.P."/>
            <person name="Cantor M.N."/>
            <person name="Hua S.X."/>
        </authorList>
    </citation>
    <scope>NUCLEOTIDE SEQUENCE [LARGE SCALE GENOMIC DNA]</scope>
    <source>
        <strain evidence="4 5">Zn</strain>
    </source>
</reference>
<feature type="domain" description="NmrA-like" evidence="3">
    <location>
        <begin position="7"/>
        <end position="280"/>
    </location>
</feature>
<dbReference type="Proteomes" id="UP000054321">
    <property type="component" value="Unassembled WGS sequence"/>
</dbReference>
<keyword evidence="5" id="KW-1185">Reference proteome</keyword>
<name>A0A0C3H7U5_OIDMZ</name>
<dbReference type="PANTHER" id="PTHR42748">
    <property type="entry name" value="NITROGEN METABOLITE REPRESSION PROTEIN NMRA FAMILY MEMBER"/>
    <property type="match status" value="1"/>
</dbReference>
<dbReference type="Gene3D" id="3.90.25.10">
    <property type="entry name" value="UDP-galactose 4-epimerase, domain 1"/>
    <property type="match status" value="1"/>
</dbReference>
<dbReference type="GO" id="GO:0005634">
    <property type="term" value="C:nucleus"/>
    <property type="evidence" value="ECO:0007669"/>
    <property type="project" value="TreeGrafter"/>
</dbReference>
<dbReference type="InterPro" id="IPR051164">
    <property type="entry name" value="NmrA-like_oxidored"/>
</dbReference>
<dbReference type="InterPro" id="IPR036291">
    <property type="entry name" value="NAD(P)-bd_dom_sf"/>
</dbReference>
<keyword evidence="2" id="KW-0521">NADP</keyword>
<reference evidence="5" key="2">
    <citation type="submission" date="2015-01" db="EMBL/GenBank/DDBJ databases">
        <title>Evolutionary Origins and Diversification of the Mycorrhizal Mutualists.</title>
        <authorList>
            <consortium name="DOE Joint Genome Institute"/>
            <consortium name="Mycorrhizal Genomics Consortium"/>
            <person name="Kohler A."/>
            <person name="Kuo A."/>
            <person name="Nagy L.G."/>
            <person name="Floudas D."/>
            <person name="Copeland A."/>
            <person name="Barry K.W."/>
            <person name="Cichocki N."/>
            <person name="Veneault-Fourrey C."/>
            <person name="LaButti K."/>
            <person name="Lindquist E.A."/>
            <person name="Lipzen A."/>
            <person name="Lundell T."/>
            <person name="Morin E."/>
            <person name="Murat C."/>
            <person name="Riley R."/>
            <person name="Ohm R."/>
            <person name="Sun H."/>
            <person name="Tunlid A."/>
            <person name="Henrissat B."/>
            <person name="Grigoriev I.V."/>
            <person name="Hibbett D.S."/>
            <person name="Martin F."/>
        </authorList>
    </citation>
    <scope>NUCLEOTIDE SEQUENCE [LARGE SCALE GENOMIC DNA]</scope>
    <source>
        <strain evidence="5">Zn</strain>
    </source>
</reference>
<dbReference type="SUPFAM" id="SSF51735">
    <property type="entry name" value="NAD(P)-binding Rossmann-fold domains"/>
    <property type="match status" value="1"/>
</dbReference>
<evidence type="ECO:0000259" key="3">
    <source>
        <dbReference type="Pfam" id="PF05368"/>
    </source>
</evidence>
<protein>
    <recommendedName>
        <fullName evidence="3">NmrA-like domain-containing protein</fullName>
    </recommendedName>
</protein>
<evidence type="ECO:0000256" key="1">
    <source>
        <dbReference type="ARBA" id="ARBA00006328"/>
    </source>
</evidence>
<evidence type="ECO:0000256" key="2">
    <source>
        <dbReference type="ARBA" id="ARBA00022857"/>
    </source>
</evidence>
<dbReference type="AlphaFoldDB" id="A0A0C3H7U5"/>
<dbReference type="STRING" id="913774.A0A0C3H7U5"/>
<evidence type="ECO:0000313" key="5">
    <source>
        <dbReference type="Proteomes" id="UP000054321"/>
    </source>
</evidence>
<dbReference type="EMBL" id="KN832880">
    <property type="protein sequence ID" value="KIM98496.1"/>
    <property type="molecule type" value="Genomic_DNA"/>
</dbReference>
<sequence length="308" mass="33175">MSPLTYLVVGATGTQGSSVIHALLNSPSLAPDAHILALTRNTTSSKAKALAALDPRVSLLAGDPTHPDDIFASAPYQHIDAVFCVTVHGPPGAEESQANGLIDASIAHGVSHFVFTSADRGGEEFSNTNPTPVPHIATKYRIELYLKEKAEGTKMVWTILRPVTFMDNLTPDFAGKGFAAMWNQVGSKPIQVVAASDIGYFAAKALLSPRTYAGRSIGIAGDELNFEQACNIFKERMGVEMPTTFCAVGTIVKTVMADIGSMFKWFKKDGYAVDIQKAREEYPELMDFGTWLEKGSKFQKAAKQNPGT</sequence>
<dbReference type="HOGENOM" id="CLU_007383_8_4_1"/>
<accession>A0A0C3H7U5</accession>
<proteinExistence type="inferred from homology"/>
<dbReference type="InParanoid" id="A0A0C3H7U5"/>
<dbReference type="PANTHER" id="PTHR42748:SF7">
    <property type="entry name" value="NMRA LIKE REDOX SENSOR 1-RELATED"/>
    <property type="match status" value="1"/>
</dbReference>